<keyword evidence="2" id="KW-1185">Reference proteome</keyword>
<accession>A0A5B6VU13</accession>
<protein>
    <submittedName>
        <fullName evidence="1">Reverse transcriptase</fullName>
    </submittedName>
</protein>
<dbReference type="Proteomes" id="UP000325315">
    <property type="component" value="Unassembled WGS sequence"/>
</dbReference>
<dbReference type="AlphaFoldDB" id="A0A5B6VU13"/>
<evidence type="ECO:0000313" key="2">
    <source>
        <dbReference type="Proteomes" id="UP000325315"/>
    </source>
</evidence>
<name>A0A5B6VU13_9ROSI</name>
<reference evidence="2" key="1">
    <citation type="journal article" date="2019" name="Plant Biotechnol. J.">
        <title>Genome sequencing of the Australian wild diploid species Gossypium australe highlights disease resistance and delayed gland morphogenesis.</title>
        <authorList>
            <person name="Cai Y."/>
            <person name="Cai X."/>
            <person name="Wang Q."/>
            <person name="Wang P."/>
            <person name="Zhang Y."/>
            <person name="Cai C."/>
            <person name="Xu Y."/>
            <person name="Wang K."/>
            <person name="Zhou Z."/>
            <person name="Wang C."/>
            <person name="Geng S."/>
            <person name="Li B."/>
            <person name="Dong Q."/>
            <person name="Hou Y."/>
            <person name="Wang H."/>
            <person name="Ai P."/>
            <person name="Liu Z."/>
            <person name="Yi F."/>
            <person name="Sun M."/>
            <person name="An G."/>
            <person name="Cheng J."/>
            <person name="Zhang Y."/>
            <person name="Shi Q."/>
            <person name="Xie Y."/>
            <person name="Shi X."/>
            <person name="Chang Y."/>
            <person name="Huang F."/>
            <person name="Chen Y."/>
            <person name="Hong S."/>
            <person name="Mi L."/>
            <person name="Sun Q."/>
            <person name="Zhang L."/>
            <person name="Zhou B."/>
            <person name="Peng R."/>
            <person name="Zhang X."/>
            <person name="Liu F."/>
        </authorList>
    </citation>
    <scope>NUCLEOTIDE SEQUENCE [LARGE SCALE GENOMIC DNA]</scope>
    <source>
        <strain evidence="2">cv. PA1801</strain>
    </source>
</reference>
<dbReference type="OrthoDB" id="1881450at2759"/>
<dbReference type="PANTHER" id="PTHR33710">
    <property type="entry name" value="BNAC02G09200D PROTEIN"/>
    <property type="match status" value="1"/>
</dbReference>
<sequence length="140" mass="16715">MVHCRSERSNCLVTEKGLREFDSFTHNCNLIDLPLLGKKFTWYGLDNKKSRLDRFLLEEFWIYISRDHIPILQADEEVDWGPRHFKFINAWFKKKECVGLIEKEWSNMGSLNGQVARKLRKIKEVLKKWNGDNCNVLENR</sequence>
<gene>
    <name evidence="1" type="ORF">EPI10_022975</name>
</gene>
<comment type="caution">
    <text evidence="1">The sequence shown here is derived from an EMBL/GenBank/DDBJ whole genome shotgun (WGS) entry which is preliminary data.</text>
</comment>
<keyword evidence="1" id="KW-0808">Transferase</keyword>
<keyword evidence="1" id="KW-0695">RNA-directed DNA polymerase</keyword>
<organism evidence="1 2">
    <name type="scientific">Gossypium australe</name>
    <dbReference type="NCBI Taxonomy" id="47621"/>
    <lineage>
        <taxon>Eukaryota</taxon>
        <taxon>Viridiplantae</taxon>
        <taxon>Streptophyta</taxon>
        <taxon>Embryophyta</taxon>
        <taxon>Tracheophyta</taxon>
        <taxon>Spermatophyta</taxon>
        <taxon>Magnoliopsida</taxon>
        <taxon>eudicotyledons</taxon>
        <taxon>Gunneridae</taxon>
        <taxon>Pentapetalae</taxon>
        <taxon>rosids</taxon>
        <taxon>malvids</taxon>
        <taxon>Malvales</taxon>
        <taxon>Malvaceae</taxon>
        <taxon>Malvoideae</taxon>
        <taxon>Gossypium</taxon>
    </lineage>
</organism>
<evidence type="ECO:0000313" key="1">
    <source>
        <dbReference type="EMBL" id="KAA3472498.1"/>
    </source>
</evidence>
<dbReference type="GO" id="GO:0003964">
    <property type="term" value="F:RNA-directed DNA polymerase activity"/>
    <property type="evidence" value="ECO:0007669"/>
    <property type="project" value="UniProtKB-KW"/>
</dbReference>
<dbReference type="PANTHER" id="PTHR33710:SF64">
    <property type="entry name" value="ENDONUCLEASE_EXONUCLEASE_PHOSPHATASE DOMAIN-CONTAINING PROTEIN"/>
    <property type="match status" value="1"/>
</dbReference>
<proteinExistence type="predicted"/>
<dbReference type="EMBL" id="SMMG02000005">
    <property type="protein sequence ID" value="KAA3472498.1"/>
    <property type="molecule type" value="Genomic_DNA"/>
</dbReference>
<keyword evidence="1" id="KW-0548">Nucleotidyltransferase</keyword>